<feature type="compositionally biased region" description="Basic residues" evidence="1">
    <location>
        <begin position="393"/>
        <end position="403"/>
    </location>
</feature>
<dbReference type="GO" id="GO:0008408">
    <property type="term" value="F:3'-5' exonuclease activity"/>
    <property type="evidence" value="ECO:0007669"/>
    <property type="project" value="InterPro"/>
</dbReference>
<dbReference type="GO" id="GO:0006139">
    <property type="term" value="P:nucleobase-containing compound metabolic process"/>
    <property type="evidence" value="ECO:0007669"/>
    <property type="project" value="InterPro"/>
</dbReference>
<name>A0A1S4EHB3_DIACI</name>
<dbReference type="InterPro" id="IPR002562">
    <property type="entry name" value="3'-5'_exonuclease_dom"/>
</dbReference>
<proteinExistence type="predicted"/>
<evidence type="ECO:0000259" key="2">
    <source>
        <dbReference type="SMART" id="SM00474"/>
    </source>
</evidence>
<dbReference type="GeneID" id="103514050"/>
<dbReference type="KEGG" id="dci:103514050"/>
<dbReference type="AlphaFoldDB" id="A0A1S4EHB3"/>
<dbReference type="CTD" id="35385"/>
<feature type="domain" description="3'-5' exonuclease" evidence="2">
    <location>
        <begin position="83"/>
        <end position="284"/>
    </location>
</feature>
<dbReference type="InterPro" id="IPR052408">
    <property type="entry name" value="Exonuclease_MUT-7-like"/>
</dbReference>
<evidence type="ECO:0000313" key="3">
    <source>
        <dbReference type="Proteomes" id="UP000079169"/>
    </source>
</evidence>
<dbReference type="PANTHER" id="PTHR47765:SF2">
    <property type="entry name" value="EXONUCLEASE MUT-7 HOMOLOG"/>
    <property type="match status" value="1"/>
</dbReference>
<gene>
    <name evidence="4" type="primary">LOC103514050</name>
</gene>
<dbReference type="InterPro" id="IPR012337">
    <property type="entry name" value="RNaseH-like_sf"/>
</dbReference>
<sequence length="436" mass="49124">MALDIVKDNPELQKELIDLCVQYYDCKEAYYWCQKFKLNPNCVGFDLRDKIAEEESEQDVDNGWDVCKPAEEYYSLTLPPNSIILVDTADKFASALQDFARLDHNSHLGLDTEWKPNLSGGSPPTLALLQIATRDRVYILDIITLSKLPCYAQLCHDLELIVFANDDLLKIGFNLMPDVSIIKTSLPFSECSSYNKTSYLDLQLLWSKLVAETTLQLPYKDESQQGSPQSLSTLVLKCFGKTLNKQDQFSNWENRPLRPSQISYAALDAFCLLQVYQVLHDQCARQGIELGPLLTEVLSSHAVTTKKSTQGSPQSLSTLVLKCFGKTLNKQDQFSNWENRPLRPSQISYAALDAFCLLQVYQVLHDQCARQGIELGPLLTEVLSSHAVTTKKSTAKKKSKRKTQAPPPNKDPVSTSDVAFMCDVTLKSLARMLRRH</sequence>
<dbReference type="SUPFAM" id="SSF53098">
    <property type="entry name" value="Ribonuclease H-like"/>
    <property type="match status" value="2"/>
</dbReference>
<dbReference type="SMART" id="SM00474">
    <property type="entry name" value="35EXOc"/>
    <property type="match status" value="1"/>
</dbReference>
<dbReference type="GO" id="GO:0003676">
    <property type="term" value="F:nucleic acid binding"/>
    <property type="evidence" value="ECO:0007669"/>
    <property type="project" value="InterPro"/>
</dbReference>
<dbReference type="InterPro" id="IPR036397">
    <property type="entry name" value="RNaseH_sf"/>
</dbReference>
<accession>A0A1S4EHB3</accession>
<dbReference type="Gene3D" id="3.30.420.10">
    <property type="entry name" value="Ribonuclease H-like superfamily/Ribonuclease H"/>
    <property type="match status" value="2"/>
</dbReference>
<protein>
    <submittedName>
        <fullName evidence="4">Exonuclease mut-7 homolog</fullName>
    </submittedName>
</protein>
<feature type="region of interest" description="Disordered" evidence="1">
    <location>
        <begin position="390"/>
        <end position="414"/>
    </location>
</feature>
<keyword evidence="4" id="KW-0540">Nuclease</keyword>
<dbReference type="PANTHER" id="PTHR47765">
    <property type="entry name" value="3'-5' EXONUCLEASE DOMAIN-CONTAINING PROTEIN"/>
    <property type="match status" value="1"/>
</dbReference>
<keyword evidence="4" id="KW-0378">Hydrolase</keyword>
<reference evidence="4" key="1">
    <citation type="submission" date="2025-08" db="UniProtKB">
        <authorList>
            <consortium name="RefSeq"/>
        </authorList>
    </citation>
    <scope>IDENTIFICATION</scope>
</reference>
<dbReference type="Proteomes" id="UP000079169">
    <property type="component" value="Unplaced"/>
</dbReference>
<organism evidence="3 4">
    <name type="scientific">Diaphorina citri</name>
    <name type="common">Asian citrus psyllid</name>
    <dbReference type="NCBI Taxonomy" id="121845"/>
    <lineage>
        <taxon>Eukaryota</taxon>
        <taxon>Metazoa</taxon>
        <taxon>Ecdysozoa</taxon>
        <taxon>Arthropoda</taxon>
        <taxon>Hexapoda</taxon>
        <taxon>Insecta</taxon>
        <taxon>Pterygota</taxon>
        <taxon>Neoptera</taxon>
        <taxon>Paraneoptera</taxon>
        <taxon>Hemiptera</taxon>
        <taxon>Sternorrhyncha</taxon>
        <taxon>Psylloidea</taxon>
        <taxon>Psyllidae</taxon>
        <taxon>Diaphorininae</taxon>
        <taxon>Diaphorina</taxon>
    </lineage>
</organism>
<feature type="non-terminal residue" evidence="4">
    <location>
        <position position="436"/>
    </location>
</feature>
<evidence type="ECO:0000313" key="4">
    <source>
        <dbReference type="RefSeq" id="XP_017301548.1"/>
    </source>
</evidence>
<keyword evidence="3" id="KW-1185">Reference proteome</keyword>
<dbReference type="STRING" id="121845.A0A1S4EHB3"/>
<dbReference type="PaxDb" id="121845-A0A1S4EHB3"/>
<keyword evidence="4" id="KW-0269">Exonuclease</keyword>
<dbReference type="RefSeq" id="XP_017301548.1">
    <property type="nucleotide sequence ID" value="XM_017446059.1"/>
</dbReference>
<dbReference type="Pfam" id="PF01612">
    <property type="entry name" value="DNA_pol_A_exo1"/>
    <property type="match status" value="2"/>
</dbReference>
<evidence type="ECO:0000256" key="1">
    <source>
        <dbReference type="SAM" id="MobiDB-lite"/>
    </source>
</evidence>